<reference evidence="2" key="1">
    <citation type="submission" date="2018-05" db="EMBL/GenBank/DDBJ databases">
        <authorList>
            <person name="Lanie J.A."/>
            <person name="Ng W.-L."/>
            <person name="Kazmierczak K.M."/>
            <person name="Andrzejewski T.M."/>
            <person name="Davidsen T.M."/>
            <person name="Wayne K.J."/>
            <person name="Tettelin H."/>
            <person name="Glass J.I."/>
            <person name="Rusch D."/>
            <person name="Podicherti R."/>
            <person name="Tsui H.-C.T."/>
            <person name="Winkler M.E."/>
        </authorList>
    </citation>
    <scope>NUCLEOTIDE SEQUENCE</scope>
</reference>
<feature type="domain" description="DNA/RNA-binding protein Alba-like" evidence="1">
    <location>
        <begin position="18"/>
        <end position="77"/>
    </location>
</feature>
<dbReference type="SUPFAM" id="SSF82704">
    <property type="entry name" value="AlbA-like"/>
    <property type="match status" value="1"/>
</dbReference>
<dbReference type="EMBL" id="UINC01121794">
    <property type="protein sequence ID" value="SVC97205.1"/>
    <property type="molecule type" value="Genomic_DNA"/>
</dbReference>
<dbReference type="GO" id="GO:0003676">
    <property type="term" value="F:nucleic acid binding"/>
    <property type="evidence" value="ECO:0007669"/>
    <property type="project" value="InterPro"/>
</dbReference>
<dbReference type="InterPro" id="IPR002775">
    <property type="entry name" value="DNA/RNA-bd_Alba-like"/>
</dbReference>
<evidence type="ECO:0000259" key="1">
    <source>
        <dbReference type="Pfam" id="PF01918"/>
    </source>
</evidence>
<proteinExistence type="predicted"/>
<name>A0A382RJ63_9ZZZZ</name>
<dbReference type="Gene3D" id="3.30.110.20">
    <property type="entry name" value="Alba-like domain"/>
    <property type="match status" value="1"/>
</dbReference>
<organism evidence="2">
    <name type="scientific">marine metagenome</name>
    <dbReference type="NCBI Taxonomy" id="408172"/>
    <lineage>
        <taxon>unclassified sequences</taxon>
        <taxon>metagenomes</taxon>
        <taxon>ecological metagenomes</taxon>
    </lineage>
</organism>
<accession>A0A382RJ63</accession>
<protein>
    <recommendedName>
        <fullName evidence="1">DNA/RNA-binding protein Alba-like domain-containing protein</fullName>
    </recommendedName>
</protein>
<sequence length="100" mass="11016">MLPDISIEKQMDHIDQNAFSITDNPVMYNALEVLSILQKTRKITISGQGDLCPNTVAVANIITENLLTGHSKTEKITVDGKISSDGYMIPMIKITIVKID</sequence>
<dbReference type="InterPro" id="IPR036882">
    <property type="entry name" value="Alba-like_dom_sf"/>
</dbReference>
<dbReference type="AlphaFoldDB" id="A0A382RJ63"/>
<evidence type="ECO:0000313" key="2">
    <source>
        <dbReference type="EMBL" id="SVC97205.1"/>
    </source>
</evidence>
<gene>
    <name evidence="2" type="ORF">METZ01_LOCUS350059</name>
</gene>
<dbReference type="Pfam" id="PF01918">
    <property type="entry name" value="Alba"/>
    <property type="match status" value="1"/>
</dbReference>